<keyword evidence="1" id="KW-1133">Transmembrane helix</keyword>
<accession>A0A0N5ADK1</accession>
<sequence>MNKREGTEKSSEGGADVLLLLLWLSSFVEQMIVKKKKGWGHCWMCWWMACNAIINISDVSWICLFVGLMSANYSCGCFFCATHHTAFL</sequence>
<protein>
    <submittedName>
        <fullName evidence="3">Ovule protein</fullName>
    </submittedName>
</protein>
<name>A0A0N5ADK1_9BILA</name>
<dbReference type="AlphaFoldDB" id="A0A0N5ADK1"/>
<evidence type="ECO:0000256" key="1">
    <source>
        <dbReference type="SAM" id="Phobius"/>
    </source>
</evidence>
<reference evidence="3" key="1">
    <citation type="submission" date="2017-02" db="UniProtKB">
        <authorList>
            <consortium name="WormBaseParasite"/>
        </authorList>
    </citation>
    <scope>IDENTIFICATION</scope>
</reference>
<dbReference type="WBParaSite" id="SMUV_0000225801-mRNA-1">
    <property type="protein sequence ID" value="SMUV_0000225801-mRNA-1"/>
    <property type="gene ID" value="SMUV_0000225801"/>
</dbReference>
<proteinExistence type="predicted"/>
<organism evidence="2 3">
    <name type="scientific">Syphacia muris</name>
    <dbReference type="NCBI Taxonomy" id="451379"/>
    <lineage>
        <taxon>Eukaryota</taxon>
        <taxon>Metazoa</taxon>
        <taxon>Ecdysozoa</taxon>
        <taxon>Nematoda</taxon>
        <taxon>Chromadorea</taxon>
        <taxon>Rhabditida</taxon>
        <taxon>Spirurina</taxon>
        <taxon>Oxyuridomorpha</taxon>
        <taxon>Oxyuroidea</taxon>
        <taxon>Oxyuridae</taxon>
        <taxon>Syphacia</taxon>
    </lineage>
</organism>
<dbReference type="Proteomes" id="UP000046393">
    <property type="component" value="Unplaced"/>
</dbReference>
<evidence type="ECO:0000313" key="2">
    <source>
        <dbReference type="Proteomes" id="UP000046393"/>
    </source>
</evidence>
<feature type="transmembrane region" description="Helical" evidence="1">
    <location>
        <begin position="45"/>
        <end position="69"/>
    </location>
</feature>
<evidence type="ECO:0000313" key="3">
    <source>
        <dbReference type="WBParaSite" id="SMUV_0000225801-mRNA-1"/>
    </source>
</evidence>
<keyword evidence="1" id="KW-0812">Transmembrane</keyword>
<keyword evidence="2" id="KW-1185">Reference proteome</keyword>
<keyword evidence="1" id="KW-0472">Membrane</keyword>